<sequence>MLQCFLEYGVVSEQCSESPCFIFPKAASQQSFSKEFTAWVNTMIYCCFPEPNKPLGCGHDHNSDVDRMNG</sequence>
<organism evidence="1 2">
    <name type="scientific">Portunus trituberculatus</name>
    <name type="common">Swimming crab</name>
    <name type="synonym">Neptunus trituberculatus</name>
    <dbReference type="NCBI Taxonomy" id="210409"/>
    <lineage>
        <taxon>Eukaryota</taxon>
        <taxon>Metazoa</taxon>
        <taxon>Ecdysozoa</taxon>
        <taxon>Arthropoda</taxon>
        <taxon>Crustacea</taxon>
        <taxon>Multicrustacea</taxon>
        <taxon>Malacostraca</taxon>
        <taxon>Eumalacostraca</taxon>
        <taxon>Eucarida</taxon>
        <taxon>Decapoda</taxon>
        <taxon>Pleocyemata</taxon>
        <taxon>Brachyura</taxon>
        <taxon>Eubrachyura</taxon>
        <taxon>Portunoidea</taxon>
        <taxon>Portunidae</taxon>
        <taxon>Portuninae</taxon>
        <taxon>Portunus</taxon>
    </lineage>
</organism>
<evidence type="ECO:0000313" key="2">
    <source>
        <dbReference type="Proteomes" id="UP000324222"/>
    </source>
</evidence>
<gene>
    <name evidence="1" type="ORF">E2C01_049660</name>
</gene>
<keyword evidence="2" id="KW-1185">Reference proteome</keyword>
<comment type="caution">
    <text evidence="1">The sequence shown here is derived from an EMBL/GenBank/DDBJ whole genome shotgun (WGS) entry which is preliminary data.</text>
</comment>
<protein>
    <submittedName>
        <fullName evidence="1">Uncharacterized protein</fullName>
    </submittedName>
</protein>
<dbReference type="EMBL" id="VSRR010013385">
    <property type="protein sequence ID" value="MPC55716.1"/>
    <property type="molecule type" value="Genomic_DNA"/>
</dbReference>
<evidence type="ECO:0000313" key="1">
    <source>
        <dbReference type="EMBL" id="MPC55716.1"/>
    </source>
</evidence>
<accession>A0A5B7GDS4</accession>
<proteinExistence type="predicted"/>
<dbReference type="AlphaFoldDB" id="A0A5B7GDS4"/>
<reference evidence="1 2" key="1">
    <citation type="submission" date="2019-05" db="EMBL/GenBank/DDBJ databases">
        <title>Another draft genome of Portunus trituberculatus and its Hox gene families provides insights of decapod evolution.</title>
        <authorList>
            <person name="Jeong J.-H."/>
            <person name="Song I."/>
            <person name="Kim S."/>
            <person name="Choi T."/>
            <person name="Kim D."/>
            <person name="Ryu S."/>
            <person name="Kim W."/>
        </authorList>
    </citation>
    <scope>NUCLEOTIDE SEQUENCE [LARGE SCALE GENOMIC DNA]</scope>
    <source>
        <tissue evidence="1">Muscle</tissue>
    </source>
</reference>
<dbReference type="Proteomes" id="UP000324222">
    <property type="component" value="Unassembled WGS sequence"/>
</dbReference>
<name>A0A5B7GDS4_PORTR</name>